<sequence length="100" mass="11136">MEKSPIHVIAKWTVKPGQLDSVLGLLPEVVKASTGEEGNLFYKIQQDNTDPNILLLFEGYKDEIALNAHRNAEHFQTIVVGKIVPLLAAREVNLTTPLKF</sequence>
<dbReference type="InterPro" id="IPR050744">
    <property type="entry name" value="AI-2_Isomerase_LsrG"/>
</dbReference>
<reference evidence="2" key="1">
    <citation type="submission" date="2020-01" db="EMBL/GenBank/DDBJ databases">
        <authorList>
            <person name="Seo Y.L."/>
        </authorList>
    </citation>
    <scope>NUCLEOTIDE SEQUENCE</scope>
    <source>
        <strain evidence="2">R11</strain>
    </source>
</reference>
<accession>A0A965ZJT7</accession>
<dbReference type="Gene3D" id="3.30.70.100">
    <property type="match status" value="1"/>
</dbReference>
<dbReference type="GO" id="GO:0004497">
    <property type="term" value="F:monooxygenase activity"/>
    <property type="evidence" value="ECO:0007669"/>
    <property type="project" value="UniProtKB-KW"/>
</dbReference>
<dbReference type="InterPro" id="IPR007138">
    <property type="entry name" value="ABM_dom"/>
</dbReference>
<protein>
    <submittedName>
        <fullName evidence="2">Antibiotic biosynthesis monooxygenase</fullName>
    </submittedName>
</protein>
<dbReference type="PANTHER" id="PTHR33336">
    <property type="entry name" value="QUINOL MONOOXYGENASE YGIN-RELATED"/>
    <property type="match status" value="1"/>
</dbReference>
<evidence type="ECO:0000313" key="2">
    <source>
        <dbReference type="EMBL" id="NCD72483.1"/>
    </source>
</evidence>
<gene>
    <name evidence="2" type="ORF">GSY63_24165</name>
</gene>
<dbReference type="PROSITE" id="PS51725">
    <property type="entry name" value="ABM"/>
    <property type="match status" value="1"/>
</dbReference>
<keyword evidence="2" id="KW-0503">Monooxygenase</keyword>
<organism evidence="2 3">
    <name type="scientific">Mucilaginibacter agri</name>
    <dbReference type="NCBI Taxonomy" id="2695265"/>
    <lineage>
        <taxon>Bacteria</taxon>
        <taxon>Pseudomonadati</taxon>
        <taxon>Bacteroidota</taxon>
        <taxon>Sphingobacteriia</taxon>
        <taxon>Sphingobacteriales</taxon>
        <taxon>Sphingobacteriaceae</taxon>
        <taxon>Mucilaginibacter</taxon>
    </lineage>
</organism>
<evidence type="ECO:0000313" key="3">
    <source>
        <dbReference type="Proteomes" id="UP000638732"/>
    </source>
</evidence>
<evidence type="ECO:0000259" key="1">
    <source>
        <dbReference type="PROSITE" id="PS51725"/>
    </source>
</evidence>
<dbReference type="EMBL" id="WWEO01000045">
    <property type="protein sequence ID" value="NCD72483.1"/>
    <property type="molecule type" value="Genomic_DNA"/>
</dbReference>
<comment type="caution">
    <text evidence="2">The sequence shown here is derived from an EMBL/GenBank/DDBJ whole genome shotgun (WGS) entry which is preliminary data.</text>
</comment>
<keyword evidence="3" id="KW-1185">Reference proteome</keyword>
<dbReference type="GO" id="GO:0005829">
    <property type="term" value="C:cytosol"/>
    <property type="evidence" value="ECO:0007669"/>
    <property type="project" value="TreeGrafter"/>
</dbReference>
<keyword evidence="2" id="KW-0560">Oxidoreductase</keyword>
<dbReference type="PANTHER" id="PTHR33336:SF3">
    <property type="entry name" value="ABM DOMAIN-CONTAINING PROTEIN"/>
    <property type="match status" value="1"/>
</dbReference>
<feature type="domain" description="ABM" evidence="1">
    <location>
        <begin position="6"/>
        <end position="98"/>
    </location>
</feature>
<reference evidence="2" key="2">
    <citation type="submission" date="2020-10" db="EMBL/GenBank/DDBJ databases">
        <title>Mucilaginibacter sp. nov., isolated from soil.</title>
        <authorList>
            <person name="Jeon C.O."/>
        </authorList>
    </citation>
    <scope>NUCLEOTIDE SEQUENCE</scope>
    <source>
        <strain evidence="2">R11</strain>
    </source>
</reference>
<dbReference type="RefSeq" id="WP_166588425.1">
    <property type="nucleotide sequence ID" value="NZ_WWEO01000045.1"/>
</dbReference>
<dbReference type="Pfam" id="PF03992">
    <property type="entry name" value="ABM"/>
    <property type="match status" value="1"/>
</dbReference>
<dbReference type="AlphaFoldDB" id="A0A965ZJT7"/>
<proteinExistence type="predicted"/>
<name>A0A965ZJT7_9SPHI</name>
<dbReference type="Proteomes" id="UP000638732">
    <property type="component" value="Unassembled WGS sequence"/>
</dbReference>
<dbReference type="SUPFAM" id="SSF54909">
    <property type="entry name" value="Dimeric alpha+beta barrel"/>
    <property type="match status" value="1"/>
</dbReference>
<dbReference type="InterPro" id="IPR011008">
    <property type="entry name" value="Dimeric_a/b-barrel"/>
</dbReference>